<reference evidence="3 5" key="1">
    <citation type="submission" date="2015-11" db="EMBL/GenBank/DDBJ databases">
        <title>Genomic analysis of 38 Legionella species identifies large and diverse effector repertoires.</title>
        <authorList>
            <person name="Burstein D."/>
            <person name="Amaro F."/>
            <person name="Zusman T."/>
            <person name="Lifshitz Z."/>
            <person name="Cohen O."/>
            <person name="Gilbert J.A."/>
            <person name="Pupko T."/>
            <person name="Shuman H.A."/>
            <person name="Segal G."/>
        </authorList>
    </citation>
    <scope>NUCLEOTIDE SEQUENCE [LARGE SCALE GENOMIC DNA]</scope>
    <source>
        <strain evidence="3 5">ATCC 43877</strain>
    </source>
</reference>
<accession>A0A378JZ33</accession>
<evidence type="ECO:0000256" key="1">
    <source>
        <dbReference type="SAM" id="SignalP"/>
    </source>
</evidence>
<sequence length="133" mass="15384">MTVRNNLLIVFLMLAAMTVARADTQFDLNKEACEALKKADNELNQVYQQVLAKYKSDKVFIDRFVSAQRKWIEFKDAYVDSMYVPEYQDTYGSVLPMCQCYFIEKITEDRTKQLKVWIDGVDEGDVCTGSVSH</sequence>
<reference evidence="4 6" key="2">
    <citation type="submission" date="2018-06" db="EMBL/GenBank/DDBJ databases">
        <authorList>
            <consortium name="Pathogen Informatics"/>
            <person name="Doyle S."/>
        </authorList>
    </citation>
    <scope>NUCLEOTIDE SEQUENCE [LARGE SCALE GENOMIC DNA]</scope>
    <source>
        <strain evidence="4 6">NCTC12239</strain>
    </source>
</reference>
<dbReference type="RefSeq" id="WP_028383490.1">
    <property type="nucleotide sequence ID" value="NZ_CAAAJG010000021.1"/>
</dbReference>
<dbReference type="Proteomes" id="UP000054985">
    <property type="component" value="Unassembled WGS sequence"/>
</dbReference>
<evidence type="ECO:0000259" key="2">
    <source>
        <dbReference type="Pfam" id="PF07007"/>
    </source>
</evidence>
<evidence type="ECO:0000313" key="6">
    <source>
        <dbReference type="Proteomes" id="UP000254040"/>
    </source>
</evidence>
<feature type="chain" id="PRO_5016722474" evidence="1">
    <location>
        <begin position="23"/>
        <end position="133"/>
    </location>
</feature>
<feature type="signal peptide" evidence="1">
    <location>
        <begin position="1"/>
        <end position="22"/>
    </location>
</feature>
<evidence type="ECO:0000313" key="4">
    <source>
        <dbReference type="EMBL" id="STX62658.1"/>
    </source>
</evidence>
<keyword evidence="5" id="KW-1185">Reference proteome</keyword>
<gene>
    <name evidence="3" type="ORF">Lmor_0667</name>
    <name evidence="4" type="ORF">NCTC12239_01595</name>
</gene>
<keyword evidence="1" id="KW-0732">Signal</keyword>
<dbReference type="InterPro" id="IPR009739">
    <property type="entry name" value="LprI-like_N"/>
</dbReference>
<name>A0A378JZ33_9GAMM</name>
<dbReference type="OrthoDB" id="7340239at2"/>
<feature type="domain" description="Lysozyme inhibitor LprI-like N-terminal" evidence="2">
    <location>
        <begin position="21"/>
        <end position="114"/>
    </location>
</feature>
<organism evidence="4 6">
    <name type="scientific">Legionella moravica</name>
    <dbReference type="NCBI Taxonomy" id="39962"/>
    <lineage>
        <taxon>Bacteria</taxon>
        <taxon>Pseudomonadati</taxon>
        <taxon>Pseudomonadota</taxon>
        <taxon>Gammaproteobacteria</taxon>
        <taxon>Legionellales</taxon>
        <taxon>Legionellaceae</taxon>
        <taxon>Legionella</taxon>
    </lineage>
</organism>
<proteinExistence type="predicted"/>
<dbReference type="Pfam" id="PF07007">
    <property type="entry name" value="LprI"/>
    <property type="match status" value="1"/>
</dbReference>
<protein>
    <submittedName>
        <fullName evidence="4">Uncharacterized protein conserved in bacteria</fullName>
    </submittedName>
</protein>
<dbReference type="Gene3D" id="1.20.1270.180">
    <property type="match status" value="1"/>
</dbReference>
<dbReference type="Proteomes" id="UP000254040">
    <property type="component" value="Unassembled WGS sequence"/>
</dbReference>
<dbReference type="EMBL" id="UGOG01000001">
    <property type="protein sequence ID" value="STX62658.1"/>
    <property type="molecule type" value="Genomic_DNA"/>
</dbReference>
<evidence type="ECO:0000313" key="3">
    <source>
        <dbReference type="EMBL" id="KTD35220.1"/>
    </source>
</evidence>
<dbReference type="AlphaFoldDB" id="A0A378JZ33"/>
<dbReference type="STRING" id="39962.Lmor_0667"/>
<dbReference type="EMBL" id="LNYN01000014">
    <property type="protein sequence ID" value="KTD35220.1"/>
    <property type="molecule type" value="Genomic_DNA"/>
</dbReference>
<evidence type="ECO:0000313" key="5">
    <source>
        <dbReference type="Proteomes" id="UP000054985"/>
    </source>
</evidence>